<sequence length="226" mass="25413">MPRRSARQVALGKLKAVIDGTREAAALRYLLDEEDSSDDELDIHHAAAYEAVLGSRYFARPSVYRRTEDNWKRLLYDTEHLNATEFMEHFRMERGAFFRLVNLVKQDPVLVSDGRCPLRGGAELHMMVLLKCLGCFGNDGTWSKQAQFLGLGKGSIGAYLHRASAALLGLESSMLVWPDEAERTQISRRIYREYGFANCIGMADGTLLPLECKPQEKGEAYYTGKG</sequence>
<dbReference type="EMBL" id="QXFT01001213">
    <property type="protein sequence ID" value="KAE9325261.1"/>
    <property type="molecule type" value="Genomic_DNA"/>
</dbReference>
<evidence type="ECO:0000313" key="4">
    <source>
        <dbReference type="Proteomes" id="UP000434957"/>
    </source>
</evidence>
<gene>
    <name evidence="1" type="ORF">PR001_g17009</name>
    <name evidence="2" type="ORF">PR003_g16531</name>
</gene>
<proteinExistence type="predicted"/>
<evidence type="ECO:0000313" key="2">
    <source>
        <dbReference type="EMBL" id="KAE9325261.1"/>
    </source>
</evidence>
<dbReference type="Proteomes" id="UP000429607">
    <property type="component" value="Unassembled WGS sequence"/>
</dbReference>
<keyword evidence="4" id="KW-1185">Reference proteome</keyword>
<evidence type="ECO:0000313" key="1">
    <source>
        <dbReference type="EMBL" id="KAE9007258.1"/>
    </source>
</evidence>
<comment type="caution">
    <text evidence="1">The sequence shown here is derived from an EMBL/GenBank/DDBJ whole genome shotgun (WGS) entry which is preliminary data.</text>
</comment>
<name>A0A6A3KPD7_9STRA</name>
<organism evidence="1 3">
    <name type="scientific">Phytophthora rubi</name>
    <dbReference type="NCBI Taxonomy" id="129364"/>
    <lineage>
        <taxon>Eukaryota</taxon>
        <taxon>Sar</taxon>
        <taxon>Stramenopiles</taxon>
        <taxon>Oomycota</taxon>
        <taxon>Peronosporomycetes</taxon>
        <taxon>Peronosporales</taxon>
        <taxon>Peronosporaceae</taxon>
        <taxon>Phytophthora</taxon>
    </lineage>
</organism>
<dbReference type="AlphaFoldDB" id="A0A6A3KPD7"/>
<evidence type="ECO:0008006" key="5">
    <source>
        <dbReference type="Google" id="ProtNLM"/>
    </source>
</evidence>
<dbReference type="EMBL" id="QXFV01001383">
    <property type="protein sequence ID" value="KAE9007258.1"/>
    <property type="molecule type" value="Genomic_DNA"/>
</dbReference>
<dbReference type="Proteomes" id="UP000434957">
    <property type="component" value="Unassembled WGS sequence"/>
</dbReference>
<accession>A0A6A3KPD7</accession>
<protein>
    <recommendedName>
        <fullName evidence="5">DDE Tnp4 domain-containing protein</fullName>
    </recommendedName>
</protein>
<evidence type="ECO:0000313" key="3">
    <source>
        <dbReference type="Proteomes" id="UP000429607"/>
    </source>
</evidence>
<reference evidence="1 3" key="1">
    <citation type="submission" date="2018-09" db="EMBL/GenBank/DDBJ databases">
        <title>Genomic investigation of the strawberry pathogen Phytophthora fragariae indicates pathogenicity is determined by transcriptional variation in three key races.</title>
        <authorList>
            <person name="Adams T.M."/>
            <person name="Armitage A.D."/>
            <person name="Sobczyk M.K."/>
            <person name="Bates H.J."/>
            <person name="Dunwell J.M."/>
            <person name="Nellist C.F."/>
            <person name="Harrison R.J."/>
        </authorList>
    </citation>
    <scope>NUCLEOTIDE SEQUENCE [LARGE SCALE GENOMIC DNA]</scope>
    <source>
        <strain evidence="1 3">SCRP249</strain>
        <strain evidence="2 4">SCRP333</strain>
    </source>
</reference>